<protein>
    <submittedName>
        <fullName evidence="6">Methyltransferase domain-containing protein</fullName>
    </submittedName>
</protein>
<gene>
    <name evidence="6" type="ORF">IAA69_06795</name>
</gene>
<dbReference type="AlphaFoldDB" id="A0A9D1D429"/>
<evidence type="ECO:0000259" key="4">
    <source>
        <dbReference type="Pfam" id="PF08241"/>
    </source>
</evidence>
<feature type="binding site" evidence="1">
    <location>
        <position position="67"/>
    </location>
    <ligand>
        <name>Zn(2+)</name>
        <dbReference type="ChEBI" id="CHEBI:29105"/>
    </ligand>
</feature>
<dbReference type="InterPro" id="IPR029063">
    <property type="entry name" value="SAM-dependent_MTases_sf"/>
</dbReference>
<sequence>MSDRKHAKRKNKQRSAPARREKRACCKSTPVPARAAKFAYCESMLRCPVCASALHLAGGSLVCDRGHDFAISKKGTVNFLSRPHESDGYDQDFFENRRIVFEAGYYEHLVEGVASFFDARPDLRCIVDVGCGEGFYAKRLIAPRTDKSAPAPSETCLLPSRTLIGLDLSKEALQVAARGGNDVCWIVGDVAALPLQDSSMDAVLDVFTPAHYAEFARVLKPGGLLVKVVPGANHLKELRHAFRDLIRHEDYTNQLVVDHFQRHFKLLERIPLAKTTRTTPTELKAFVRMTPLLFGVDEKTAESRSVPEITVDAELLVGTPLR</sequence>
<keyword evidence="1" id="KW-0479">Metal-binding</keyword>
<evidence type="ECO:0000259" key="5">
    <source>
        <dbReference type="Pfam" id="PF21302"/>
    </source>
</evidence>
<feature type="binding site" evidence="1">
    <location>
        <position position="47"/>
    </location>
    <ligand>
        <name>Zn(2+)</name>
        <dbReference type="ChEBI" id="CHEBI:29105"/>
    </ligand>
</feature>
<feature type="compositionally biased region" description="Basic residues" evidence="3">
    <location>
        <begin position="1"/>
        <end position="13"/>
    </location>
</feature>
<reference evidence="6" key="1">
    <citation type="submission" date="2020-10" db="EMBL/GenBank/DDBJ databases">
        <authorList>
            <person name="Gilroy R."/>
        </authorList>
    </citation>
    <scope>NUCLEOTIDE SEQUENCE</scope>
    <source>
        <strain evidence="6">ChiGjej1B1-2707</strain>
    </source>
</reference>
<dbReference type="SUPFAM" id="SSF53335">
    <property type="entry name" value="S-adenosyl-L-methionine-dependent methyltransferases"/>
    <property type="match status" value="1"/>
</dbReference>
<dbReference type="PANTHER" id="PTHR42912:SF80">
    <property type="entry name" value="METHYLTRANSFERASE DOMAIN-CONTAINING PROTEIN"/>
    <property type="match status" value="1"/>
</dbReference>
<dbReference type="EMBL" id="DVGB01000084">
    <property type="protein sequence ID" value="HIR01951.1"/>
    <property type="molecule type" value="Genomic_DNA"/>
</dbReference>
<dbReference type="Pfam" id="PF08241">
    <property type="entry name" value="Methyltransf_11"/>
    <property type="match status" value="1"/>
</dbReference>
<dbReference type="Pfam" id="PF21302">
    <property type="entry name" value="Zn_ribbon_RlmA"/>
    <property type="match status" value="1"/>
</dbReference>
<proteinExistence type="predicted"/>
<feature type="binding site" evidence="1">
    <location>
        <position position="63"/>
    </location>
    <ligand>
        <name>Zn(2+)</name>
        <dbReference type="ChEBI" id="CHEBI:29105"/>
    </ligand>
</feature>
<dbReference type="InterPro" id="IPR016718">
    <property type="entry name" value="rRNA_m1G-MeTrfase_A_prd"/>
</dbReference>
<feature type="domain" description="Methyltransferase type 11" evidence="4">
    <location>
        <begin position="127"/>
        <end position="226"/>
    </location>
</feature>
<dbReference type="InterPro" id="IPR013216">
    <property type="entry name" value="Methyltransf_11"/>
</dbReference>
<feature type="binding site" evidence="2">
    <location>
        <position position="234"/>
    </location>
    <ligand>
        <name>S-adenosyl-L-methionine</name>
        <dbReference type="ChEBI" id="CHEBI:59789"/>
    </ligand>
</feature>
<keyword evidence="6" id="KW-0808">Transferase</keyword>
<name>A0A9D1D429_9ACTN</name>
<dbReference type="GO" id="GO:0032259">
    <property type="term" value="P:methylation"/>
    <property type="evidence" value="ECO:0007669"/>
    <property type="project" value="UniProtKB-KW"/>
</dbReference>
<evidence type="ECO:0000313" key="7">
    <source>
        <dbReference type="Proteomes" id="UP000824261"/>
    </source>
</evidence>
<reference evidence="6" key="2">
    <citation type="journal article" date="2021" name="PeerJ">
        <title>Extensive microbial diversity within the chicken gut microbiome revealed by metagenomics and culture.</title>
        <authorList>
            <person name="Gilroy R."/>
            <person name="Ravi A."/>
            <person name="Getino M."/>
            <person name="Pursley I."/>
            <person name="Horton D.L."/>
            <person name="Alikhan N.F."/>
            <person name="Baker D."/>
            <person name="Gharbi K."/>
            <person name="Hall N."/>
            <person name="Watson M."/>
            <person name="Adriaenssens E.M."/>
            <person name="Foster-Nyarko E."/>
            <person name="Jarju S."/>
            <person name="Secka A."/>
            <person name="Antonio M."/>
            <person name="Oren A."/>
            <person name="Chaudhuri R.R."/>
            <person name="La Ragione R."/>
            <person name="Hildebrand F."/>
            <person name="Pallen M.J."/>
        </authorList>
    </citation>
    <scope>NUCLEOTIDE SEQUENCE</scope>
    <source>
        <strain evidence="6">ChiGjej1B1-2707</strain>
    </source>
</reference>
<dbReference type="Proteomes" id="UP000824261">
    <property type="component" value="Unassembled WGS sequence"/>
</dbReference>
<dbReference type="InterPro" id="IPR050508">
    <property type="entry name" value="Methyltransf_Superfamily"/>
</dbReference>
<organism evidence="6 7">
    <name type="scientific">Candidatus Aveggerthella stercoripullorum</name>
    <dbReference type="NCBI Taxonomy" id="2840688"/>
    <lineage>
        <taxon>Bacteria</taxon>
        <taxon>Bacillati</taxon>
        <taxon>Actinomycetota</taxon>
        <taxon>Coriobacteriia</taxon>
        <taxon>Eggerthellales</taxon>
        <taxon>Eggerthellaceae</taxon>
        <taxon>Eggerthellaceae incertae sedis</taxon>
        <taxon>Candidatus Aveggerthella</taxon>
    </lineage>
</organism>
<feature type="region of interest" description="Disordered" evidence="3">
    <location>
        <begin position="1"/>
        <end position="23"/>
    </location>
</feature>
<feature type="binding site" evidence="2">
    <location>
        <begin position="133"/>
        <end position="134"/>
    </location>
    <ligand>
        <name>S-adenosyl-L-methionine</name>
        <dbReference type="ChEBI" id="CHEBI:59789"/>
    </ligand>
</feature>
<dbReference type="PIRSF" id="PIRSF018249">
    <property type="entry name" value="MyrA_prd"/>
    <property type="match status" value="1"/>
</dbReference>
<feature type="binding site" evidence="1">
    <location>
        <position position="50"/>
    </location>
    <ligand>
        <name>Zn(2+)</name>
        <dbReference type="ChEBI" id="CHEBI:29105"/>
    </ligand>
</feature>
<evidence type="ECO:0000256" key="3">
    <source>
        <dbReference type="SAM" id="MobiDB-lite"/>
    </source>
</evidence>
<evidence type="ECO:0000256" key="1">
    <source>
        <dbReference type="PIRSR" id="PIRSR018249-1"/>
    </source>
</evidence>
<dbReference type="Gene3D" id="3.40.50.150">
    <property type="entry name" value="Vaccinia Virus protein VP39"/>
    <property type="match status" value="1"/>
</dbReference>
<evidence type="ECO:0000313" key="6">
    <source>
        <dbReference type="EMBL" id="HIR01951.1"/>
    </source>
</evidence>
<accession>A0A9D1D429</accession>
<feature type="binding site" evidence="2">
    <location>
        <position position="106"/>
    </location>
    <ligand>
        <name>S-adenosyl-L-methionine</name>
        <dbReference type="ChEBI" id="CHEBI:59789"/>
    </ligand>
</feature>
<evidence type="ECO:0000256" key="2">
    <source>
        <dbReference type="PIRSR" id="PIRSR018249-2"/>
    </source>
</evidence>
<dbReference type="CDD" id="cd02440">
    <property type="entry name" value="AdoMet_MTases"/>
    <property type="match status" value="1"/>
</dbReference>
<keyword evidence="6" id="KW-0489">Methyltransferase</keyword>
<feature type="domain" description="23S rRNA (guanine(745)-N(1))-methyltransferase N-terminal" evidence="5">
    <location>
        <begin position="46"/>
        <end position="80"/>
    </location>
</feature>
<keyword evidence="2" id="KW-0949">S-adenosyl-L-methionine</keyword>
<dbReference type="GO" id="GO:0046872">
    <property type="term" value="F:metal ion binding"/>
    <property type="evidence" value="ECO:0007669"/>
    <property type="project" value="UniProtKB-KW"/>
</dbReference>
<dbReference type="GO" id="GO:0008757">
    <property type="term" value="F:S-adenosylmethionine-dependent methyltransferase activity"/>
    <property type="evidence" value="ECO:0007669"/>
    <property type="project" value="InterPro"/>
</dbReference>
<dbReference type="InterPro" id="IPR048647">
    <property type="entry name" value="RlmA_N"/>
</dbReference>
<keyword evidence="1" id="KW-0862">Zinc</keyword>
<comment type="caution">
    <text evidence="6">The sequence shown here is derived from an EMBL/GenBank/DDBJ whole genome shotgun (WGS) entry which is preliminary data.</text>
</comment>
<dbReference type="PANTHER" id="PTHR42912">
    <property type="entry name" value="METHYLTRANSFERASE"/>
    <property type="match status" value="1"/>
</dbReference>